<evidence type="ECO:0000256" key="4">
    <source>
        <dbReference type="ARBA" id="ARBA00013186"/>
    </source>
</evidence>
<dbReference type="PANTHER" id="PTHR22789:SF8">
    <property type="entry name" value="L-RIBULOSE-5-PHOSPHATE 4-EPIMERASE SGBE"/>
    <property type="match status" value="1"/>
</dbReference>
<dbReference type="NCBIfam" id="NF006047">
    <property type="entry name" value="PRK08193.1"/>
    <property type="match status" value="1"/>
</dbReference>
<evidence type="ECO:0000256" key="7">
    <source>
        <dbReference type="ARBA" id="ARBA00022935"/>
    </source>
</evidence>
<sequence>MLEKLKQEVLEANLELPKKGLVVYTWGNVSGIDRDKNLVVIKPSGVKYEDLTIDKLVVIDLDGNVVEGDYKPSSDTATHLELYKAFGEIGGVAHTHSEWATSYAQAGVNIPPLGTTHADYFYGDIPCTRAMRAEEIQKEYEKQTGKVIIETFDGHNPMEVPAVLVKEHGPFTWGTDAHNAVYNSVVLEEVAKMAVKTFTIKNDIFAHKMSQDLLDKHYLRKHGVNAYYGQ</sequence>
<dbReference type="Pfam" id="PF00596">
    <property type="entry name" value="Aldolase_II"/>
    <property type="match status" value="1"/>
</dbReference>
<dbReference type="NCBIfam" id="NF009003">
    <property type="entry name" value="PRK12348.1"/>
    <property type="match status" value="1"/>
</dbReference>
<evidence type="ECO:0000256" key="2">
    <source>
        <dbReference type="ARBA" id="ARBA00001947"/>
    </source>
</evidence>
<proteinExistence type="inferred from homology"/>
<evidence type="ECO:0000313" key="15">
    <source>
        <dbReference type="EMBL" id="QUH29882.1"/>
    </source>
</evidence>
<dbReference type="GO" id="GO:0016832">
    <property type="term" value="F:aldehyde-lyase activity"/>
    <property type="evidence" value="ECO:0007669"/>
    <property type="project" value="TreeGrafter"/>
</dbReference>
<evidence type="ECO:0000259" key="14">
    <source>
        <dbReference type="SMART" id="SM01007"/>
    </source>
</evidence>
<comment type="cofactor">
    <cofactor evidence="2">
        <name>Zn(2+)</name>
        <dbReference type="ChEBI" id="CHEBI:29105"/>
    </cofactor>
</comment>
<evidence type="ECO:0000313" key="16">
    <source>
        <dbReference type="Proteomes" id="UP000677305"/>
    </source>
</evidence>
<dbReference type="AlphaFoldDB" id="A0A8J8MBH3"/>
<dbReference type="GO" id="GO:0019568">
    <property type="term" value="P:arabinose catabolic process"/>
    <property type="evidence" value="ECO:0007669"/>
    <property type="project" value="UniProtKB-KW"/>
</dbReference>
<dbReference type="Gene3D" id="3.40.225.10">
    <property type="entry name" value="Class II aldolase/adducin N-terminal domain"/>
    <property type="match status" value="1"/>
</dbReference>
<dbReference type="PANTHER" id="PTHR22789">
    <property type="entry name" value="FUCULOSE PHOSPHATE ALDOLASE"/>
    <property type="match status" value="1"/>
</dbReference>
<comment type="function">
    <text evidence="11">Involved in the degradation of L-arabinose. Catalyzes the interconversion of L-ribulose 5-phosphate (LRu5P) and D-xylulose 5-phosphate (D-Xu5P) via a retroaldol/aldol mechanism (carbon-carbon bond cleavage analogous to a class II aldolase reaction).</text>
</comment>
<keyword evidence="16" id="KW-1185">Reference proteome</keyword>
<evidence type="ECO:0000256" key="9">
    <source>
        <dbReference type="ARBA" id="ARBA00023277"/>
    </source>
</evidence>
<dbReference type="SMART" id="SM01007">
    <property type="entry name" value="Aldolase_II"/>
    <property type="match status" value="1"/>
</dbReference>
<protein>
    <recommendedName>
        <fullName evidence="13">L-ribulose-5-phosphate 4-epimerase</fullName>
        <ecNumber evidence="4">5.1.3.4</ecNumber>
    </recommendedName>
    <alternativeName>
        <fullName evidence="10">Phosphoribulose isomerase</fullName>
    </alternativeName>
</protein>
<keyword evidence="5" id="KW-0479">Metal-binding</keyword>
<organism evidence="15 16">
    <name type="scientific">Vallitalea guaymasensis</name>
    <dbReference type="NCBI Taxonomy" id="1185412"/>
    <lineage>
        <taxon>Bacteria</taxon>
        <taxon>Bacillati</taxon>
        <taxon>Bacillota</taxon>
        <taxon>Clostridia</taxon>
        <taxon>Lachnospirales</taxon>
        <taxon>Vallitaleaceae</taxon>
        <taxon>Vallitalea</taxon>
    </lineage>
</organism>
<evidence type="ECO:0000256" key="5">
    <source>
        <dbReference type="ARBA" id="ARBA00022723"/>
    </source>
</evidence>
<keyword evidence="8" id="KW-0413">Isomerase</keyword>
<dbReference type="RefSeq" id="WP_212690133.1">
    <property type="nucleotide sequence ID" value="NZ_CP058561.1"/>
</dbReference>
<dbReference type="InterPro" id="IPR050197">
    <property type="entry name" value="Aldolase_class_II_sugar_metab"/>
</dbReference>
<keyword evidence="7" id="KW-0054">Arabinose catabolism</keyword>
<reference evidence="15 16" key="1">
    <citation type="submission" date="2020-07" db="EMBL/GenBank/DDBJ databases">
        <title>Vallitalea guaymasensis genome.</title>
        <authorList>
            <person name="Postec A."/>
        </authorList>
    </citation>
    <scope>NUCLEOTIDE SEQUENCE [LARGE SCALE GENOMIC DNA]</scope>
    <source>
        <strain evidence="15 16">Ra1766G1</strain>
    </source>
</reference>
<dbReference type="InterPro" id="IPR001303">
    <property type="entry name" value="Aldolase_II/adducin_N"/>
</dbReference>
<dbReference type="Proteomes" id="UP000677305">
    <property type="component" value="Chromosome"/>
</dbReference>
<dbReference type="FunFam" id="3.40.225.10:FF:000001">
    <property type="entry name" value="L-ribulose-5-phosphate 4-epimerase UlaF"/>
    <property type="match status" value="1"/>
</dbReference>
<dbReference type="KEGG" id="vgu:HYG85_13565"/>
<gene>
    <name evidence="15" type="ORF">HYG85_13565</name>
</gene>
<dbReference type="GO" id="GO:0005829">
    <property type="term" value="C:cytosol"/>
    <property type="evidence" value="ECO:0007669"/>
    <property type="project" value="TreeGrafter"/>
</dbReference>
<evidence type="ECO:0000256" key="11">
    <source>
        <dbReference type="ARBA" id="ARBA00053542"/>
    </source>
</evidence>
<comment type="similarity">
    <text evidence="3">Belongs to the aldolase class II family. AraD/FucA subfamily.</text>
</comment>
<comment type="pathway">
    <text evidence="12">Carbohydrate degradation; L-arabinose degradation via L-ribulose; D-xylulose 5-phosphate from L-arabinose (bacterial route): step 3/3.</text>
</comment>
<dbReference type="EMBL" id="CP058561">
    <property type="protein sequence ID" value="QUH29882.1"/>
    <property type="molecule type" value="Genomic_DNA"/>
</dbReference>
<evidence type="ECO:0000256" key="6">
    <source>
        <dbReference type="ARBA" id="ARBA00022833"/>
    </source>
</evidence>
<dbReference type="EC" id="5.1.3.4" evidence="4"/>
<dbReference type="SUPFAM" id="SSF53639">
    <property type="entry name" value="AraD/HMP-PK domain-like"/>
    <property type="match status" value="1"/>
</dbReference>
<accession>A0A8J8MBH3</accession>
<name>A0A8J8MBH3_9FIRM</name>
<feature type="domain" description="Class II aldolase/adducin N-terminal" evidence="14">
    <location>
        <begin position="7"/>
        <end position="195"/>
    </location>
</feature>
<keyword evidence="6" id="KW-0862">Zinc</keyword>
<dbReference type="GO" id="GO:0046872">
    <property type="term" value="F:metal ion binding"/>
    <property type="evidence" value="ECO:0007669"/>
    <property type="project" value="UniProtKB-KW"/>
</dbReference>
<evidence type="ECO:0000256" key="13">
    <source>
        <dbReference type="ARBA" id="ARBA00074961"/>
    </source>
</evidence>
<evidence type="ECO:0000256" key="8">
    <source>
        <dbReference type="ARBA" id="ARBA00023235"/>
    </source>
</evidence>
<evidence type="ECO:0000256" key="3">
    <source>
        <dbReference type="ARBA" id="ARBA00010037"/>
    </source>
</evidence>
<keyword evidence="9" id="KW-0119">Carbohydrate metabolism</keyword>
<evidence type="ECO:0000256" key="10">
    <source>
        <dbReference type="ARBA" id="ARBA00032206"/>
    </source>
</evidence>
<dbReference type="GO" id="GO:0008742">
    <property type="term" value="F:L-ribulose-phosphate 4-epimerase activity"/>
    <property type="evidence" value="ECO:0007669"/>
    <property type="project" value="UniProtKB-EC"/>
</dbReference>
<evidence type="ECO:0000256" key="12">
    <source>
        <dbReference type="ARBA" id="ARBA00060520"/>
    </source>
</evidence>
<evidence type="ECO:0000256" key="1">
    <source>
        <dbReference type="ARBA" id="ARBA00001726"/>
    </source>
</evidence>
<dbReference type="InterPro" id="IPR036409">
    <property type="entry name" value="Aldolase_II/adducin_N_sf"/>
</dbReference>
<comment type="catalytic activity">
    <reaction evidence="1">
        <text>L-ribulose 5-phosphate = D-xylulose 5-phosphate</text>
        <dbReference type="Rhea" id="RHEA:22368"/>
        <dbReference type="ChEBI" id="CHEBI:57737"/>
        <dbReference type="ChEBI" id="CHEBI:58226"/>
        <dbReference type="EC" id="5.1.3.4"/>
    </reaction>
</comment>